<dbReference type="CDD" id="cd07138">
    <property type="entry name" value="ALDH_CddD_SSP0762"/>
    <property type="match status" value="1"/>
</dbReference>
<evidence type="ECO:0000256" key="2">
    <source>
        <dbReference type="ARBA" id="ARBA00023002"/>
    </source>
</evidence>
<dbReference type="Gene3D" id="3.40.309.10">
    <property type="entry name" value="Aldehyde Dehydrogenase, Chain A, domain 2"/>
    <property type="match status" value="1"/>
</dbReference>
<comment type="similarity">
    <text evidence="1 4">Belongs to the aldehyde dehydrogenase family.</text>
</comment>
<feature type="region of interest" description="Disordered" evidence="5">
    <location>
        <begin position="499"/>
        <end position="527"/>
    </location>
</feature>
<reference evidence="8" key="1">
    <citation type="submission" date="2020-09" db="EMBL/GenBank/DDBJ databases">
        <title>Whole genome shotgun sequence of Streptomyces cinnamonensis NBRC 15873.</title>
        <authorList>
            <person name="Komaki H."/>
            <person name="Tamura T."/>
        </authorList>
    </citation>
    <scope>NUCLEOTIDE SEQUENCE [LARGE SCALE GENOMIC DNA]</scope>
    <source>
        <strain evidence="8">NBRC 15873</strain>
    </source>
</reference>
<feature type="compositionally biased region" description="Basic and acidic residues" evidence="5">
    <location>
        <begin position="512"/>
        <end position="527"/>
    </location>
</feature>
<accession>A0ABQ3NLA6</accession>
<feature type="region of interest" description="Disordered" evidence="5">
    <location>
        <begin position="1"/>
        <end position="29"/>
    </location>
</feature>
<evidence type="ECO:0000313" key="7">
    <source>
        <dbReference type="EMBL" id="GHI13545.1"/>
    </source>
</evidence>
<feature type="active site" evidence="3">
    <location>
        <position position="270"/>
    </location>
</feature>
<comment type="caution">
    <text evidence="7">The sequence shown here is derived from an EMBL/GenBank/DDBJ whole genome shotgun (WGS) entry which is preliminary data.</text>
</comment>
<evidence type="ECO:0000256" key="3">
    <source>
        <dbReference type="PROSITE-ProRule" id="PRU10007"/>
    </source>
</evidence>
<evidence type="ECO:0000256" key="4">
    <source>
        <dbReference type="RuleBase" id="RU003345"/>
    </source>
</evidence>
<dbReference type="EMBL" id="BNDV01000008">
    <property type="protein sequence ID" value="GHI13545.1"/>
    <property type="molecule type" value="Genomic_DNA"/>
</dbReference>
<dbReference type="InterPro" id="IPR015590">
    <property type="entry name" value="Aldehyde_DH_dom"/>
</dbReference>
<name>A0ABQ3NLA6_STRVG</name>
<evidence type="ECO:0000313" key="8">
    <source>
        <dbReference type="Proteomes" id="UP000660554"/>
    </source>
</evidence>
<feature type="domain" description="Aldehyde dehydrogenase" evidence="6">
    <location>
        <begin position="38"/>
        <end position="495"/>
    </location>
</feature>
<dbReference type="InterPro" id="IPR029510">
    <property type="entry name" value="Ald_DH_CS_GLU"/>
</dbReference>
<dbReference type="InterPro" id="IPR016162">
    <property type="entry name" value="Ald_DH_N"/>
</dbReference>
<dbReference type="Pfam" id="PF00171">
    <property type="entry name" value="Aldedh"/>
    <property type="match status" value="1"/>
</dbReference>
<evidence type="ECO:0000256" key="5">
    <source>
        <dbReference type="SAM" id="MobiDB-lite"/>
    </source>
</evidence>
<evidence type="ECO:0000259" key="6">
    <source>
        <dbReference type="Pfam" id="PF00171"/>
    </source>
</evidence>
<dbReference type="InterPro" id="IPR016161">
    <property type="entry name" value="Ald_DH/histidinol_DH"/>
</dbReference>
<dbReference type="PANTHER" id="PTHR42804:SF1">
    <property type="entry name" value="ALDEHYDE DEHYDROGENASE-RELATED"/>
    <property type="match status" value="1"/>
</dbReference>
<organism evidence="7 8">
    <name type="scientific">Streptomyces virginiae</name>
    <name type="common">Streptomyces cinnamonensis</name>
    <dbReference type="NCBI Taxonomy" id="1961"/>
    <lineage>
        <taxon>Bacteria</taxon>
        <taxon>Bacillati</taxon>
        <taxon>Actinomycetota</taxon>
        <taxon>Actinomycetes</taxon>
        <taxon>Kitasatosporales</taxon>
        <taxon>Streptomycetaceae</taxon>
        <taxon>Streptomyces</taxon>
    </lineage>
</organism>
<dbReference type="Proteomes" id="UP000660554">
    <property type="component" value="Unassembled WGS sequence"/>
</dbReference>
<keyword evidence="2 4" id="KW-0560">Oxidoreductase</keyword>
<dbReference type="InterPro" id="IPR016163">
    <property type="entry name" value="Ald_DH_C"/>
</dbReference>
<evidence type="ECO:0000256" key="1">
    <source>
        <dbReference type="ARBA" id="ARBA00009986"/>
    </source>
</evidence>
<dbReference type="Gene3D" id="3.40.605.10">
    <property type="entry name" value="Aldehyde Dehydrogenase, Chain A, domain 1"/>
    <property type="match status" value="1"/>
</dbReference>
<dbReference type="PROSITE" id="PS00687">
    <property type="entry name" value="ALDEHYDE_DEHYDR_GLU"/>
    <property type="match status" value="1"/>
</dbReference>
<gene>
    <name evidence="7" type="ORF">Scinn_30080</name>
</gene>
<protein>
    <submittedName>
        <fullName evidence="7">Betaine-aldehyde dehydrogenase</fullName>
    </submittedName>
</protein>
<sequence length="527" mass="55365">MTVLTVPTVPQGSRPPGDDPNAAPLPPRHTDQWIGGAWVPSEADGRLVVTDPATERALATVPAGTARDADLAARAAASAFEGWATTPLRERTALLRRVVEAMEVRADRFAEVITAEVGAPARMARHTHVGLSLGMAAHCVETAASYAFEERVGHSLVVREAAGVAACITPWNTPLLLTVQKILPALAAGCTVVHKPSEITPLHARLLAEAIAEADLPPGVFNMVVGTGDTVGTALVTHPLVDVVSLTGSTRAGRQVSALGADRVKRVHLELGGKNASLVLDDADLAQAVAATVDQMLFNTGQTCLQWSRLLVPRERQDEAVELAARAMDGYVTGDPRDPATDLGPLVSAAAHARVTGYIRRGAEEGGARLVHGGPDRPAGLDAGYYVRPTVFADVDPLTTIAQEEIFGPVLSVIPYDDEEQAVRIVNGTRYGLHGAVWSGDDARAERTARRFRSGLVDVNGGQFNPAAPFGGFKQSGIGRECGTAGLEAFLETKSMQLPQGAGGQVVGPRLRATEAARPADTERNDG</sequence>
<keyword evidence="8" id="KW-1185">Reference proteome</keyword>
<dbReference type="SUPFAM" id="SSF53720">
    <property type="entry name" value="ALDH-like"/>
    <property type="match status" value="1"/>
</dbReference>
<proteinExistence type="inferred from homology"/>
<dbReference type="PANTHER" id="PTHR42804">
    <property type="entry name" value="ALDEHYDE DEHYDROGENASE"/>
    <property type="match status" value="1"/>
</dbReference>